<reference evidence="1" key="2">
    <citation type="submission" date="2020-08" db="EMBL/GenBank/DDBJ databases">
        <title>Plant Genome Project.</title>
        <authorList>
            <person name="Zhang R.-G."/>
        </authorList>
    </citation>
    <scope>NUCLEOTIDE SEQUENCE</scope>
    <source>
        <strain evidence="1">Huo1</strain>
        <tissue evidence="1">Leaf</tissue>
    </source>
</reference>
<comment type="caution">
    <text evidence="1">The sequence shown here is derived from an EMBL/GenBank/DDBJ whole genome shotgun (WGS) entry which is preliminary data.</text>
</comment>
<dbReference type="PANTHER" id="PTHR35307:SF3">
    <property type="entry name" value="DUF4220 DOMAIN-CONTAINING PROTEIN"/>
    <property type="match status" value="1"/>
</dbReference>
<dbReference type="AlphaFoldDB" id="A0A8X8W1V7"/>
<dbReference type="PANTHER" id="PTHR35307">
    <property type="entry name" value="PROTEIN, PUTATIVE-RELATED"/>
    <property type="match status" value="1"/>
</dbReference>
<reference evidence="1" key="1">
    <citation type="submission" date="2018-01" db="EMBL/GenBank/DDBJ databases">
        <authorList>
            <person name="Mao J.F."/>
        </authorList>
    </citation>
    <scope>NUCLEOTIDE SEQUENCE</scope>
    <source>
        <strain evidence="1">Huo1</strain>
        <tissue evidence="1">Leaf</tissue>
    </source>
</reference>
<dbReference type="EMBL" id="PNBA02000021">
    <property type="protein sequence ID" value="KAG6386572.1"/>
    <property type="molecule type" value="Genomic_DNA"/>
</dbReference>
<keyword evidence="2" id="KW-1185">Reference proteome</keyword>
<name>A0A8X8W1V7_SALSN</name>
<proteinExistence type="predicted"/>
<organism evidence="1">
    <name type="scientific">Salvia splendens</name>
    <name type="common">Scarlet sage</name>
    <dbReference type="NCBI Taxonomy" id="180675"/>
    <lineage>
        <taxon>Eukaryota</taxon>
        <taxon>Viridiplantae</taxon>
        <taxon>Streptophyta</taxon>
        <taxon>Embryophyta</taxon>
        <taxon>Tracheophyta</taxon>
        <taxon>Spermatophyta</taxon>
        <taxon>Magnoliopsida</taxon>
        <taxon>eudicotyledons</taxon>
        <taxon>Gunneridae</taxon>
        <taxon>Pentapetalae</taxon>
        <taxon>asterids</taxon>
        <taxon>lamiids</taxon>
        <taxon>Lamiales</taxon>
        <taxon>Lamiaceae</taxon>
        <taxon>Nepetoideae</taxon>
        <taxon>Mentheae</taxon>
        <taxon>Salviinae</taxon>
        <taxon>Salvia</taxon>
        <taxon>Salvia subgen. Calosphace</taxon>
        <taxon>core Calosphace</taxon>
    </lineage>
</organism>
<evidence type="ECO:0000313" key="2">
    <source>
        <dbReference type="Proteomes" id="UP000298416"/>
    </source>
</evidence>
<protein>
    <submittedName>
        <fullName evidence="1">Uncharacterized protein</fullName>
    </submittedName>
</protein>
<dbReference type="Proteomes" id="UP000298416">
    <property type="component" value="Unassembled WGS sequence"/>
</dbReference>
<sequence>MVVEFLTSSSAKDPLDWPARVIAANSMYRISQTVMLFADEDDEGVFERACVMMADVMAACFTNLGNVMNVMCRGSEIEKSVGKAFKLLGKTDEIVEAVQRLEWPAMDHERAVKIEEWQAGFHRLERLLSELMKP</sequence>
<gene>
    <name evidence="1" type="ORF">SASPL_151738</name>
</gene>
<accession>A0A8X8W1V7</accession>
<evidence type="ECO:0000313" key="1">
    <source>
        <dbReference type="EMBL" id="KAG6386572.1"/>
    </source>
</evidence>